<protein>
    <submittedName>
        <fullName evidence="1">Uncharacterized protein</fullName>
    </submittedName>
</protein>
<comment type="caution">
    <text evidence="1">The sequence shown here is derived from an EMBL/GenBank/DDBJ whole genome shotgun (WGS) entry which is preliminary data.</text>
</comment>
<dbReference type="EMBL" id="CM046102">
    <property type="protein sequence ID" value="KAI8439844.1"/>
    <property type="molecule type" value="Genomic_DNA"/>
</dbReference>
<sequence length="2325" mass="252138">MPHGHETQTRHSDLHLAYLISNRRCVCDRHSWRGSAEDAVTATALFNYKHDLTPALHRSGFASGQLTWSSVCEGAPCGERARGSCWRPSRAMARRGPPGRAPRRPGPEGPRGFRFAHALTARARGGRAPAAPPLAVPLPAPRAHVRFRIRHGDKDKFFKAEERTVGDFCFCFIRTRAGHADIRATAQLPSGEQLEADTVVAVTITDVNDSARCSTPRRPPAHGSVARVAAEDADLGLNGEIYYSLEEPTDRFAVHPTSGVVSTTRPLSAAEPRHELTVLARDRQSLLARRGRAGRARAPRGARGARQPARARHARAAPARARRPRRPRALRHRGRDRPRPGRARPHRLRRDRGRRPDGHFRVRPSAAGVPGEWDVLAHPLREAGAPRGYNLTLRARAMRAGRRAPRTWRCPWRRPPPRAPHPVQRELYEAAVSESAPPDTPVIRLKVAARDEPRDARVYFEIVGGNEGGEFRVNPDTGVLYTARELDAEQRAARADRGLRGAAGRARDTSPPPSTGAVLDANDNDPVFEQSELDVAVPENGPAAALLARGGARCRLRENAYISCKIDIGRLEGKENWSTWRCKVLLLLRGTPGGLDAINGNLKPPTHPDAAANPAAMVSYQQALQDYNEKDSAAMLILMANMSDVTLQKVMRLTSAKQIWDELHTLFDGTSENKSYNLCYSFFSYRKDPLHDIDLIICKILETLPDDSYFPFKSSWMLMSKKDRNIENLTAQICSYERSLANKEEEPDAQALVVQNLSHKTKIKCGYCKLLGHKVKNCRKWISDEKPPKETKPSTSTSQANNKNLNLTLMQVETNEAVTTFEDPDNWYVDNGATSHVTGQSDVFSSFEHFTKNQMLPSGEQLEADTVVAVTITDVNDLSPLFYPTEYDVLVAEDAPHGSVARVAAEDADLGLNGEIYYSLEEPTDRFAVHPPAASAAEPRHELTVLARDRQSLLARGEDAPAARARLVVRVAPANLHAPDMRARRLPERGDPAGPELYAIVAATDRDQDRGRRPDGHFRVRPSAAGVPGEWDVLAHPLREAGAPRGYNLTLRARDAGRPPRAAYLALPVAPPAAPRAAPVFSRELYEAAVSESAPPDTPVIRLKVAARDEPRDARVYFEIVGGNEGGEFRVNPDTGVLYTARELDAEQRALHALTVACVGPGGAGARHQSSAKVQQSELDVAVPENGPAGAVLARVAARDADSGENAYISYSLANLRPVPFDVDHFSGAVRAARVLDYESMRREHVLRVRASDWGLPYRRQAELRLRVRLLDFERVDCVGYLPRRLPAGAEIVTLSAIDFDAGDVVSYRIVGGNDDNCFALDASTGVLGSPATSRVLNVTATDGTHFADPTSLVLHLTGAGPAAALECRDTGAARRLAELLAAAERSNAPLDADEFPSAPSRYGENLHAPEFVDFPVEVKVNESVALGTTLVRLAARDRDLGYNGLLSFAISGGDPDSAFRVDPDTGELQVIGYLDREREAEYFLNVTVWDGGRPRRAAARLLPVTVLDVNDNAPRFQKALASFRVTENALNGTAIFRANATDRDAGEFARVTYGLAGGADGEFCVERDTGVLLVCAPLDRERLTADALVRVAVDDVNDCAPRFPLAAYSARVPEDVPRGTLVAVVDAFDPDLDAGGRVTYSLPDQAPDDVVFTVDELSGVLRTAKRLDFEERQVGVDRRVLVPFVIDSGLTVSVFVPSQVYGVTVRATDGGQPALWAEATLIVEVLDVDENQHAPAFAERVLAAGVREDAAPGAQVLAAAAEDADPPGRDSRLAYYIVGGSGMAHFSIDDTGMRSSRECDDAIRLNPLILWVIRTLSPLDRETTPHYWLTVCAQDHGLVPRHTCVEVRSGVRGGGGTGVTRARCVQVYIEVEDVNDMAPWPERAAYAAAVLEHCAGGTRVAVVRAEDADASPTPSNITYSIVAGNPDGLFSIDEHTGEIVTTGRTLDREATPRHALEVSCSDGELSSTARVLVQLLDINDHAPAFPQRFYELNVPAAPAPAPAPPASLQADQPDSAEWDSDDEDDGSGARPAWDEWAGDEPAGIYIATVVGIVEQEMRTIAALAPLTFNLLKTYFMCSHKTKTPALSTFFDNTLVALDDDLGANGSLRYSWRARGPARPVLRLHAASARLYAARALRSRDTFDITVRACDGGAPARCGVARVSVRGRRGAGRGGRGGAAADRARAAAGGELDAPADDPTATPSTTTSSVSPRGFAPRARPMSRHGAKAKAVSFADGDEFGEFSIGRSDGSLVLARRLLYERRARYALTVSASDGTNAATAVVSARLAARPQPAAARPQPAAQPARRPTRTCRADVGWQERSDRQ</sequence>
<reference evidence="1 2" key="1">
    <citation type="journal article" date="2022" name="Genome Biol. Evol.">
        <title>The Spruce Budworm Genome: Reconstructing the Evolutionary History of Antifreeze Proteins.</title>
        <authorList>
            <person name="Beliveau C."/>
            <person name="Gagne P."/>
            <person name="Picq S."/>
            <person name="Vernygora O."/>
            <person name="Keeling C.I."/>
            <person name="Pinkney K."/>
            <person name="Doucet D."/>
            <person name="Wen F."/>
            <person name="Johnston J.S."/>
            <person name="Maaroufi H."/>
            <person name="Boyle B."/>
            <person name="Laroche J."/>
            <person name="Dewar K."/>
            <person name="Juretic N."/>
            <person name="Blackburn G."/>
            <person name="Nisole A."/>
            <person name="Brunet B."/>
            <person name="Brandao M."/>
            <person name="Lumley L."/>
            <person name="Duan J."/>
            <person name="Quan G."/>
            <person name="Lucarotti C.J."/>
            <person name="Roe A.D."/>
            <person name="Sperling F.A.H."/>
            <person name="Levesque R.C."/>
            <person name="Cusson M."/>
        </authorList>
    </citation>
    <scope>NUCLEOTIDE SEQUENCE [LARGE SCALE GENOMIC DNA]</scope>
    <source>
        <strain evidence="1">Glfc:IPQL:Cfum</strain>
    </source>
</reference>
<gene>
    <name evidence="1" type="ORF">MSG28_001313</name>
</gene>
<dbReference type="Proteomes" id="UP001064048">
    <property type="component" value="Chromosome 2"/>
</dbReference>
<accession>A0ACC0KU00</accession>
<evidence type="ECO:0000313" key="1">
    <source>
        <dbReference type="EMBL" id="KAI8439844.1"/>
    </source>
</evidence>
<organism evidence="1 2">
    <name type="scientific">Choristoneura fumiferana</name>
    <name type="common">Spruce budworm moth</name>
    <name type="synonym">Archips fumiferana</name>
    <dbReference type="NCBI Taxonomy" id="7141"/>
    <lineage>
        <taxon>Eukaryota</taxon>
        <taxon>Metazoa</taxon>
        <taxon>Ecdysozoa</taxon>
        <taxon>Arthropoda</taxon>
        <taxon>Hexapoda</taxon>
        <taxon>Insecta</taxon>
        <taxon>Pterygota</taxon>
        <taxon>Neoptera</taxon>
        <taxon>Endopterygota</taxon>
        <taxon>Lepidoptera</taxon>
        <taxon>Glossata</taxon>
        <taxon>Ditrysia</taxon>
        <taxon>Tortricoidea</taxon>
        <taxon>Tortricidae</taxon>
        <taxon>Tortricinae</taxon>
        <taxon>Choristoneura</taxon>
    </lineage>
</organism>
<evidence type="ECO:0000313" key="2">
    <source>
        <dbReference type="Proteomes" id="UP001064048"/>
    </source>
</evidence>
<proteinExistence type="predicted"/>
<keyword evidence="2" id="KW-1185">Reference proteome</keyword>
<name>A0ACC0KU00_CHOFU</name>